<dbReference type="FunFam" id="3.80.10.10:FF:000101">
    <property type="entry name" value="LRR receptor-like serine/threonine-protein kinase ERECTA"/>
    <property type="match status" value="1"/>
</dbReference>
<keyword evidence="9" id="KW-0472">Membrane</keyword>
<dbReference type="OrthoDB" id="1706439at2759"/>
<dbReference type="GO" id="GO:0016020">
    <property type="term" value="C:membrane"/>
    <property type="evidence" value="ECO:0007669"/>
    <property type="project" value="UniProtKB-SubCell"/>
</dbReference>
<accession>A0A068UTT1</accession>
<evidence type="ECO:0000256" key="8">
    <source>
        <dbReference type="ARBA" id="ARBA00022989"/>
    </source>
</evidence>
<comment type="subcellular location">
    <subcellularLocation>
        <location evidence="1">Membrane</location>
        <topology evidence="1">Single-pass type I membrane protein</topology>
    </subcellularLocation>
</comment>
<feature type="chain" id="PRO_5001657973" description="Leucine-rich repeat-containing N-terminal plant-type domain-containing protein" evidence="12">
    <location>
        <begin position="23"/>
        <end position="209"/>
    </location>
</feature>
<keyword evidence="4 12" id="KW-0732">Signal</keyword>
<keyword evidence="6" id="KW-0547">Nucleotide-binding</keyword>
<evidence type="ECO:0000256" key="10">
    <source>
        <dbReference type="ARBA" id="ARBA00023170"/>
    </source>
</evidence>
<dbReference type="Gene3D" id="3.80.10.10">
    <property type="entry name" value="Ribonuclease Inhibitor"/>
    <property type="match status" value="1"/>
</dbReference>
<gene>
    <name evidence="14" type="ORF">GSCOC_T00033022001</name>
</gene>
<dbReference type="Pfam" id="PF08263">
    <property type="entry name" value="LRRNT_2"/>
    <property type="match status" value="1"/>
</dbReference>
<evidence type="ECO:0000256" key="2">
    <source>
        <dbReference type="ARBA" id="ARBA00022614"/>
    </source>
</evidence>
<dbReference type="Gramene" id="CDP11038">
    <property type="protein sequence ID" value="CDP11038"/>
    <property type="gene ID" value="GSCOC_T00033022001"/>
</dbReference>
<dbReference type="InterPro" id="IPR053211">
    <property type="entry name" value="DNA_repair-toleration"/>
</dbReference>
<evidence type="ECO:0000256" key="6">
    <source>
        <dbReference type="ARBA" id="ARBA00022741"/>
    </source>
</evidence>
<keyword evidence="5" id="KW-0677">Repeat</keyword>
<dbReference type="GO" id="GO:0005524">
    <property type="term" value="F:ATP binding"/>
    <property type="evidence" value="ECO:0007669"/>
    <property type="project" value="UniProtKB-KW"/>
</dbReference>
<keyword evidence="2" id="KW-0433">Leucine-rich repeat</keyword>
<organism evidence="14 15">
    <name type="scientific">Coffea canephora</name>
    <name type="common">Robusta coffee</name>
    <dbReference type="NCBI Taxonomy" id="49390"/>
    <lineage>
        <taxon>Eukaryota</taxon>
        <taxon>Viridiplantae</taxon>
        <taxon>Streptophyta</taxon>
        <taxon>Embryophyta</taxon>
        <taxon>Tracheophyta</taxon>
        <taxon>Spermatophyta</taxon>
        <taxon>Magnoliopsida</taxon>
        <taxon>eudicotyledons</taxon>
        <taxon>Gunneridae</taxon>
        <taxon>Pentapetalae</taxon>
        <taxon>asterids</taxon>
        <taxon>lamiids</taxon>
        <taxon>Gentianales</taxon>
        <taxon>Rubiaceae</taxon>
        <taxon>Ixoroideae</taxon>
        <taxon>Gardenieae complex</taxon>
        <taxon>Bertiereae - Coffeeae clade</taxon>
        <taxon>Coffeeae</taxon>
        <taxon>Coffea</taxon>
    </lineage>
</organism>
<keyword evidence="15" id="KW-1185">Reference proteome</keyword>
<dbReference type="InterPro" id="IPR001611">
    <property type="entry name" value="Leu-rich_rpt"/>
</dbReference>
<feature type="signal peptide" evidence="12">
    <location>
        <begin position="1"/>
        <end position="22"/>
    </location>
</feature>
<evidence type="ECO:0000259" key="13">
    <source>
        <dbReference type="Pfam" id="PF08263"/>
    </source>
</evidence>
<keyword evidence="7" id="KW-0067">ATP-binding</keyword>
<evidence type="ECO:0000256" key="11">
    <source>
        <dbReference type="ARBA" id="ARBA00023180"/>
    </source>
</evidence>
<evidence type="ECO:0000256" key="1">
    <source>
        <dbReference type="ARBA" id="ARBA00004479"/>
    </source>
</evidence>
<evidence type="ECO:0000313" key="14">
    <source>
        <dbReference type="EMBL" id="CDP11038.1"/>
    </source>
</evidence>
<keyword evidence="3" id="KW-0812">Transmembrane</keyword>
<protein>
    <recommendedName>
        <fullName evidence="13">Leucine-rich repeat-containing N-terminal plant-type domain-containing protein</fullName>
    </recommendedName>
</protein>
<dbReference type="InParanoid" id="A0A068UTT1"/>
<evidence type="ECO:0000256" key="3">
    <source>
        <dbReference type="ARBA" id="ARBA00022692"/>
    </source>
</evidence>
<dbReference type="PhylomeDB" id="A0A068UTT1"/>
<dbReference type="EMBL" id="HG739134">
    <property type="protein sequence ID" value="CDP11038.1"/>
    <property type="molecule type" value="Genomic_DNA"/>
</dbReference>
<sequence length="209" mass="23336">MKRTYFLFVGALVLHFTATSSASIIAANSQNNTVDLNALLAFKAAIFDPQRIIPTNWSTSTSVCNWIGITCNARHHRVAAIDLSYMGIAGTIPPQLGNLSFLVRLNVTKNSFHGHLPTELSRVRQLKYISLEGNAFEGELPSWLGECSKLQVLSLSDNKFSGHIPKGIWNLTTLTQIYLDWTDLTGKLPTWLYFEQILVYVSSHQLIII</sequence>
<dbReference type="PANTHER" id="PTHR48060:SF21">
    <property type="entry name" value="L DOMAIN-LIKE PROTEIN"/>
    <property type="match status" value="1"/>
</dbReference>
<dbReference type="STRING" id="49390.A0A068UTT1"/>
<name>A0A068UTT1_COFCA</name>
<reference evidence="15" key="1">
    <citation type="journal article" date="2014" name="Science">
        <title>The coffee genome provides insight into the convergent evolution of caffeine biosynthesis.</title>
        <authorList>
            <person name="Denoeud F."/>
            <person name="Carretero-Paulet L."/>
            <person name="Dereeper A."/>
            <person name="Droc G."/>
            <person name="Guyot R."/>
            <person name="Pietrella M."/>
            <person name="Zheng C."/>
            <person name="Alberti A."/>
            <person name="Anthony F."/>
            <person name="Aprea G."/>
            <person name="Aury J.M."/>
            <person name="Bento P."/>
            <person name="Bernard M."/>
            <person name="Bocs S."/>
            <person name="Campa C."/>
            <person name="Cenci A."/>
            <person name="Combes M.C."/>
            <person name="Crouzillat D."/>
            <person name="Da Silva C."/>
            <person name="Daddiego L."/>
            <person name="De Bellis F."/>
            <person name="Dussert S."/>
            <person name="Garsmeur O."/>
            <person name="Gayraud T."/>
            <person name="Guignon V."/>
            <person name="Jahn K."/>
            <person name="Jamilloux V."/>
            <person name="Joet T."/>
            <person name="Labadie K."/>
            <person name="Lan T."/>
            <person name="Leclercq J."/>
            <person name="Lepelley M."/>
            <person name="Leroy T."/>
            <person name="Li L.T."/>
            <person name="Librado P."/>
            <person name="Lopez L."/>
            <person name="Munoz A."/>
            <person name="Noel B."/>
            <person name="Pallavicini A."/>
            <person name="Perrotta G."/>
            <person name="Poncet V."/>
            <person name="Pot D."/>
            <person name="Priyono X."/>
            <person name="Rigoreau M."/>
            <person name="Rouard M."/>
            <person name="Rozas J."/>
            <person name="Tranchant-Dubreuil C."/>
            <person name="VanBuren R."/>
            <person name="Zhang Q."/>
            <person name="Andrade A.C."/>
            <person name="Argout X."/>
            <person name="Bertrand B."/>
            <person name="de Kochko A."/>
            <person name="Graziosi G."/>
            <person name="Henry R.J."/>
            <person name="Jayarama X."/>
            <person name="Ming R."/>
            <person name="Nagai C."/>
            <person name="Rounsley S."/>
            <person name="Sankoff D."/>
            <person name="Giuliano G."/>
            <person name="Albert V.A."/>
            <person name="Wincker P."/>
            <person name="Lashermes P."/>
        </authorList>
    </citation>
    <scope>NUCLEOTIDE SEQUENCE [LARGE SCALE GENOMIC DNA]</scope>
    <source>
        <strain evidence="15">cv. DH200-94</strain>
    </source>
</reference>
<evidence type="ECO:0000256" key="9">
    <source>
        <dbReference type="ARBA" id="ARBA00023136"/>
    </source>
</evidence>
<proteinExistence type="predicted"/>
<evidence type="ECO:0000256" key="12">
    <source>
        <dbReference type="SAM" id="SignalP"/>
    </source>
</evidence>
<evidence type="ECO:0000256" key="7">
    <source>
        <dbReference type="ARBA" id="ARBA00022840"/>
    </source>
</evidence>
<evidence type="ECO:0000256" key="5">
    <source>
        <dbReference type="ARBA" id="ARBA00022737"/>
    </source>
</evidence>
<dbReference type="InterPro" id="IPR013210">
    <property type="entry name" value="LRR_N_plant-typ"/>
</dbReference>
<evidence type="ECO:0000313" key="15">
    <source>
        <dbReference type="Proteomes" id="UP000295252"/>
    </source>
</evidence>
<dbReference type="Proteomes" id="UP000295252">
    <property type="component" value="Chromosome III"/>
</dbReference>
<evidence type="ECO:0000256" key="4">
    <source>
        <dbReference type="ARBA" id="ARBA00022729"/>
    </source>
</evidence>
<dbReference type="Pfam" id="PF00560">
    <property type="entry name" value="LRR_1"/>
    <property type="match status" value="2"/>
</dbReference>
<keyword evidence="8" id="KW-1133">Transmembrane helix</keyword>
<dbReference type="SUPFAM" id="SSF52058">
    <property type="entry name" value="L domain-like"/>
    <property type="match status" value="1"/>
</dbReference>
<keyword evidence="10" id="KW-0675">Receptor</keyword>
<dbReference type="PANTHER" id="PTHR48060">
    <property type="entry name" value="DNA DAMAGE-REPAIR/TOLERATION PROTEIN DRT100"/>
    <property type="match status" value="1"/>
</dbReference>
<dbReference type="InterPro" id="IPR032675">
    <property type="entry name" value="LRR_dom_sf"/>
</dbReference>
<keyword evidence="11" id="KW-0325">Glycoprotein</keyword>
<dbReference type="OMA" id="CEEICIY"/>
<dbReference type="AlphaFoldDB" id="A0A068UTT1"/>
<feature type="domain" description="Leucine-rich repeat-containing N-terminal plant-type" evidence="13">
    <location>
        <begin position="35"/>
        <end position="72"/>
    </location>
</feature>